<comment type="caution">
    <text evidence="1">The sequence shown here is derived from an EMBL/GenBank/DDBJ whole genome shotgun (WGS) entry which is preliminary data.</text>
</comment>
<dbReference type="AlphaFoldDB" id="A0ABD3JT41"/>
<evidence type="ECO:0000313" key="2">
    <source>
        <dbReference type="Proteomes" id="UP001634007"/>
    </source>
</evidence>
<name>A0ABD3JT41_EUCGL</name>
<dbReference type="Proteomes" id="UP001634007">
    <property type="component" value="Unassembled WGS sequence"/>
</dbReference>
<reference evidence="1 2" key="1">
    <citation type="submission" date="2024-11" db="EMBL/GenBank/DDBJ databases">
        <title>Chromosome-level genome assembly of Eucalyptus globulus Labill. provides insights into its genome evolution.</title>
        <authorList>
            <person name="Li X."/>
        </authorList>
    </citation>
    <scope>NUCLEOTIDE SEQUENCE [LARGE SCALE GENOMIC DNA]</scope>
    <source>
        <strain evidence="1">CL2024</strain>
        <tissue evidence="1">Fresh tender leaves</tissue>
    </source>
</reference>
<organism evidence="1 2">
    <name type="scientific">Eucalyptus globulus</name>
    <name type="common">Tasmanian blue gum</name>
    <dbReference type="NCBI Taxonomy" id="34317"/>
    <lineage>
        <taxon>Eukaryota</taxon>
        <taxon>Viridiplantae</taxon>
        <taxon>Streptophyta</taxon>
        <taxon>Embryophyta</taxon>
        <taxon>Tracheophyta</taxon>
        <taxon>Spermatophyta</taxon>
        <taxon>Magnoliopsida</taxon>
        <taxon>eudicotyledons</taxon>
        <taxon>Gunneridae</taxon>
        <taxon>Pentapetalae</taxon>
        <taxon>rosids</taxon>
        <taxon>malvids</taxon>
        <taxon>Myrtales</taxon>
        <taxon>Myrtaceae</taxon>
        <taxon>Myrtoideae</taxon>
        <taxon>Eucalypteae</taxon>
        <taxon>Eucalyptus</taxon>
    </lineage>
</organism>
<keyword evidence="2" id="KW-1185">Reference proteome</keyword>
<protein>
    <submittedName>
        <fullName evidence="1">Uncharacterized protein</fullName>
    </submittedName>
</protein>
<accession>A0ABD3JT41</accession>
<evidence type="ECO:0000313" key="1">
    <source>
        <dbReference type="EMBL" id="KAL3727496.1"/>
    </source>
</evidence>
<dbReference type="EMBL" id="JBJKBG010000008">
    <property type="protein sequence ID" value="KAL3727496.1"/>
    <property type="molecule type" value="Genomic_DNA"/>
</dbReference>
<sequence>MCLSLRVLECHLQEAPEAEAEAQGLLRRLPLTLDLHRQEFWLSFWCEVHYNPLYEIRDAPITEKETLDILEEAGCSQCCGLQEMGTKFIPSLYLTYIDSAFQIAQLSLQCLQMTPNERPSRTKVVAELESVEAASANRILQDA</sequence>
<proteinExistence type="predicted"/>
<gene>
    <name evidence="1" type="ORF">ACJRO7_032258</name>
</gene>